<dbReference type="Proteomes" id="UP000070533">
    <property type="component" value="Unassembled WGS sequence"/>
</dbReference>
<sequence length="42" mass="4890">MLPRLLVSGIFYENFPINIPPLLKSTADNYHYLAEKLPCRLK</sequence>
<name>A0A133Q2N3_9BACT</name>
<dbReference type="STRING" id="28128.HMPREF3226_01753"/>
<proteinExistence type="predicted"/>
<organism evidence="1 2">
    <name type="scientific">Prevotella corporis</name>
    <dbReference type="NCBI Taxonomy" id="28128"/>
    <lineage>
        <taxon>Bacteria</taxon>
        <taxon>Pseudomonadati</taxon>
        <taxon>Bacteroidota</taxon>
        <taxon>Bacteroidia</taxon>
        <taxon>Bacteroidales</taxon>
        <taxon>Prevotellaceae</taxon>
        <taxon>Prevotella</taxon>
    </lineage>
</organism>
<comment type="caution">
    <text evidence="1">The sequence shown here is derived from an EMBL/GenBank/DDBJ whole genome shotgun (WGS) entry which is preliminary data.</text>
</comment>
<keyword evidence="2" id="KW-1185">Reference proteome</keyword>
<protein>
    <submittedName>
        <fullName evidence="1">Uncharacterized protein</fullName>
    </submittedName>
</protein>
<evidence type="ECO:0000313" key="1">
    <source>
        <dbReference type="EMBL" id="KXA37129.1"/>
    </source>
</evidence>
<dbReference type="EMBL" id="LRQG01000146">
    <property type="protein sequence ID" value="KXA37129.1"/>
    <property type="molecule type" value="Genomic_DNA"/>
</dbReference>
<gene>
    <name evidence="1" type="ORF">HMPREF3226_01753</name>
</gene>
<dbReference type="AlphaFoldDB" id="A0A133Q2N3"/>
<accession>A0A133Q2N3</accession>
<reference evidence="2" key="1">
    <citation type="submission" date="2016-01" db="EMBL/GenBank/DDBJ databases">
        <authorList>
            <person name="Mitreva M."/>
            <person name="Pepin K.H."/>
            <person name="Mihindukulasuriya K.A."/>
            <person name="Fulton R."/>
            <person name="Fronick C."/>
            <person name="O'Laughlin M."/>
            <person name="Miner T."/>
            <person name="Herter B."/>
            <person name="Rosa B.A."/>
            <person name="Cordes M."/>
            <person name="Tomlinson C."/>
            <person name="Wollam A."/>
            <person name="Palsikar V.B."/>
            <person name="Mardis E.R."/>
            <person name="Wilson R.K."/>
        </authorList>
    </citation>
    <scope>NUCLEOTIDE SEQUENCE [LARGE SCALE GENOMIC DNA]</scope>
    <source>
        <strain evidence="2">MJR7716</strain>
    </source>
</reference>
<evidence type="ECO:0000313" key="2">
    <source>
        <dbReference type="Proteomes" id="UP000070533"/>
    </source>
</evidence>